<accession>A0A183F4S5</accession>
<evidence type="ECO:0000313" key="1">
    <source>
        <dbReference type="EMBL" id="VDO19550.1"/>
    </source>
</evidence>
<accession>A0A3P7TC89</accession>
<dbReference type="EMBL" id="UZAH01001174">
    <property type="protein sequence ID" value="VDO19550.1"/>
    <property type="molecule type" value="Genomic_DNA"/>
</dbReference>
<reference evidence="3" key="2">
    <citation type="submission" date="2019-09" db="UniProtKB">
        <authorList>
            <consortium name="WormBaseParasite"/>
        </authorList>
    </citation>
    <scope>IDENTIFICATION</scope>
</reference>
<evidence type="ECO:0000313" key="2">
    <source>
        <dbReference type="Proteomes" id="UP000050761"/>
    </source>
</evidence>
<dbReference type="OrthoDB" id="5856459at2759"/>
<dbReference type="PANTHER" id="PTHR19446">
    <property type="entry name" value="REVERSE TRANSCRIPTASES"/>
    <property type="match status" value="1"/>
</dbReference>
<dbReference type="Proteomes" id="UP000050761">
    <property type="component" value="Unassembled WGS sequence"/>
</dbReference>
<reference evidence="1 2" key="1">
    <citation type="submission" date="2018-11" db="EMBL/GenBank/DDBJ databases">
        <authorList>
            <consortium name="Pathogen Informatics"/>
        </authorList>
    </citation>
    <scope>NUCLEOTIDE SEQUENCE [LARGE SCALE GENOMIC DNA]</scope>
</reference>
<keyword evidence="2" id="KW-1185">Reference proteome</keyword>
<dbReference type="AlphaFoldDB" id="A0A183F4S5"/>
<gene>
    <name evidence="1" type="ORF">HPBE_LOCUS1168</name>
</gene>
<sequence length="107" mass="12158">MKPGTAPGPDGISADLLRAGGSALCSLLAKHFNHYLRLGRIPDSWKESKTVLIFKKGQQEDINNYRPISLLSVVYKIFTKILLNRMERCLDEYQPESPCRRMAPERP</sequence>
<dbReference type="WBParaSite" id="HPBE_0000116701-mRNA-1">
    <property type="protein sequence ID" value="HPBE_0000116701-mRNA-1"/>
    <property type="gene ID" value="HPBE_0000116701"/>
</dbReference>
<name>A0A183F4S5_HELPZ</name>
<protein>
    <submittedName>
        <fullName evidence="3">Reverse transcriptase domain-containing protein</fullName>
    </submittedName>
</protein>
<evidence type="ECO:0000313" key="3">
    <source>
        <dbReference type="WBParaSite" id="HPBE_0000116701-mRNA-1"/>
    </source>
</evidence>
<organism evidence="2 3">
    <name type="scientific">Heligmosomoides polygyrus</name>
    <name type="common">Parasitic roundworm</name>
    <dbReference type="NCBI Taxonomy" id="6339"/>
    <lineage>
        <taxon>Eukaryota</taxon>
        <taxon>Metazoa</taxon>
        <taxon>Ecdysozoa</taxon>
        <taxon>Nematoda</taxon>
        <taxon>Chromadorea</taxon>
        <taxon>Rhabditida</taxon>
        <taxon>Rhabditina</taxon>
        <taxon>Rhabditomorpha</taxon>
        <taxon>Strongyloidea</taxon>
        <taxon>Heligmosomidae</taxon>
        <taxon>Heligmosomoides</taxon>
    </lineage>
</organism>
<proteinExistence type="predicted"/>